<sequence length="309" mass="33150">MMLSFTSAAFVPMPSYPSSGSGSSSSSSSTSHLASPPEDSLTSTLNDCYDVQISTCIHGVSYFGSDVDANPVDYCSHSKYHPSDFDSIFNSDLDTDTSTNSGISLLNSLSPDVDIDTNIAPDIETFAQWELEELVECASLCLFPFLKQSLGEMSHHEKTLASPMQGSPGFLHGSKESAGSSSKNSSCDTDDFVMVPAQFSSKLRASSLVTSACLESQGRTSSPSPPDSSSPSPSGKYGQSVPIPVPTQIHNYQRIEQNLQSPNQYTSPHLAANQVPPDEPPQAVTDAFYLPWVTLIMQSELAFLHLLIL</sequence>
<feature type="region of interest" description="Disordered" evidence="1">
    <location>
        <begin position="19"/>
        <end position="41"/>
    </location>
</feature>
<protein>
    <submittedName>
        <fullName evidence="2">Uncharacterized protein</fullName>
    </submittedName>
</protein>
<gene>
    <name evidence="2" type="ORF">JD844_014819</name>
</gene>
<feature type="region of interest" description="Disordered" evidence="1">
    <location>
        <begin position="157"/>
        <end position="186"/>
    </location>
</feature>
<dbReference type="Proteomes" id="UP000826234">
    <property type="component" value="Unassembled WGS sequence"/>
</dbReference>
<feature type="compositionally biased region" description="Low complexity" evidence="1">
    <location>
        <begin position="19"/>
        <end position="37"/>
    </location>
</feature>
<evidence type="ECO:0000313" key="3">
    <source>
        <dbReference type="Proteomes" id="UP000826234"/>
    </source>
</evidence>
<evidence type="ECO:0000313" key="2">
    <source>
        <dbReference type="EMBL" id="KAH0625362.1"/>
    </source>
</evidence>
<evidence type="ECO:0000256" key="1">
    <source>
        <dbReference type="SAM" id="MobiDB-lite"/>
    </source>
</evidence>
<dbReference type="EMBL" id="JAIPUX010001211">
    <property type="protein sequence ID" value="KAH0625362.1"/>
    <property type="molecule type" value="Genomic_DNA"/>
</dbReference>
<accession>A0ABQ7T6I6</accession>
<keyword evidence="3" id="KW-1185">Reference proteome</keyword>
<feature type="region of interest" description="Disordered" evidence="1">
    <location>
        <begin position="214"/>
        <end position="243"/>
    </location>
</feature>
<feature type="compositionally biased region" description="Low complexity" evidence="1">
    <location>
        <begin position="176"/>
        <end position="186"/>
    </location>
</feature>
<proteinExistence type="predicted"/>
<reference evidence="2 3" key="1">
    <citation type="journal article" date="2022" name="Gigascience">
        <title>A chromosome-level genome assembly and annotation of the desert horned lizard, Phrynosoma platyrhinos, provides insight into chromosomal rearrangements among reptiles.</title>
        <authorList>
            <person name="Koochekian N."/>
            <person name="Ascanio A."/>
            <person name="Farleigh K."/>
            <person name="Card D.C."/>
            <person name="Schield D.R."/>
            <person name="Castoe T.A."/>
            <person name="Jezkova T."/>
        </authorList>
    </citation>
    <scope>NUCLEOTIDE SEQUENCE [LARGE SCALE GENOMIC DNA]</scope>
    <source>
        <strain evidence="2">NK-2021</strain>
    </source>
</reference>
<organism evidence="2 3">
    <name type="scientific">Phrynosoma platyrhinos</name>
    <name type="common">Desert horned lizard</name>
    <dbReference type="NCBI Taxonomy" id="52577"/>
    <lineage>
        <taxon>Eukaryota</taxon>
        <taxon>Metazoa</taxon>
        <taxon>Chordata</taxon>
        <taxon>Craniata</taxon>
        <taxon>Vertebrata</taxon>
        <taxon>Euteleostomi</taxon>
        <taxon>Lepidosauria</taxon>
        <taxon>Squamata</taxon>
        <taxon>Bifurcata</taxon>
        <taxon>Unidentata</taxon>
        <taxon>Episquamata</taxon>
        <taxon>Toxicofera</taxon>
        <taxon>Iguania</taxon>
        <taxon>Phrynosomatidae</taxon>
        <taxon>Phrynosomatinae</taxon>
        <taxon>Phrynosoma</taxon>
    </lineage>
</organism>
<name>A0ABQ7T6I6_PHRPL</name>
<comment type="caution">
    <text evidence="2">The sequence shown here is derived from an EMBL/GenBank/DDBJ whole genome shotgun (WGS) entry which is preliminary data.</text>
</comment>